<comment type="caution">
    <text evidence="3">The sequence shown here is derived from an EMBL/GenBank/DDBJ whole genome shotgun (WGS) entry which is preliminary data.</text>
</comment>
<feature type="signal peptide" evidence="2">
    <location>
        <begin position="1"/>
        <end position="19"/>
    </location>
</feature>
<dbReference type="EMBL" id="CAWYQH010000057">
    <property type="protein sequence ID" value="CAK8679195.1"/>
    <property type="molecule type" value="Genomic_DNA"/>
</dbReference>
<reference evidence="3 4" key="1">
    <citation type="submission" date="2024-02" db="EMBL/GenBank/DDBJ databases">
        <authorList>
            <person name="Daric V."/>
            <person name="Darras S."/>
        </authorList>
    </citation>
    <scope>NUCLEOTIDE SEQUENCE [LARGE SCALE GENOMIC DNA]</scope>
</reference>
<sequence length="1190" mass="135963">MHFVLSVVVLACIAASVNCQHNVSSEATLEDIIRYLSNPTHLEHLEESGVPVFRHPLLNVDDNFYTMMSDIRLYQAKHHGYSRKQRETEEGLRSELQRLERRPRWTPSTARYDTQYSLYNGPLNYGPSQLQFIQRKVHQLGSTSRQNSVSIDNLIRWKSSAQQRIERLEALLENSNLLPAGNQEKSVVSATSTSESRHQQQINDVNSRTIQTLQSSVSQLQRTVQSLQTTVGTNQGNTASREPSAELATQKSSITENRRHIRNLQTSVLHLQRTVQDLGSSPGARVGSSSSTSLKSSVSNEINFEAASDAEELVRHHEERLNAHDDVINRKSAVISSIQHQLMRLVIKDRERVAAIKTLQSLLTNSATSRSNLAHLDLLGKDTSLGISKKVEDLRESVSNLEQRLDDTQSCCGSAGALRRRMELTTERVNQARTKVDESSIAIRVQKRMIDEMTSKQEMQRIIIKRLQDTLINYQRGTSRLNRNLQESIRTRTQRLNQTISTDVARRVAAIKTKVDSDVSDMQRQIADNKNDIDSTINIVTGQMQKQINDLGDIRAHLDYNFPQFEEETKNNLTEIARRLFANGQSLFGIMRRLDEIAKEERTKDSALDIRVRRNLRSIESLQSSLGELRIRNQEVEHSDDLEDTVLFLNISFHQLRSSLQRHSNRAAAIHAHVERLASSNKKTKERLSNIRTRLEGHISNSINESYAFHKMMTSDTHSLRQTVASRLDALSMDLTDVEREVDELNSKQTLMTDTITGIALNNAKEMSELEGKTDRIVEDVEDLSSHCDRIEQGTRDQFSSFNTTFREHIMDRLDHLTRKNKKLGIRIESNLTDLTESAIKRDAHLINLRHAVGRLTKKINSVRTSASSTQDVAATLQKKLNVTHRNITSLNDRLSTVNSRTNAHDDVINTNRENIDQTSRRLTEERAASNRIQVNTLQTVADLRARLGNWESKNTRSISDTNDRIERLSSLVTTFNNQLRASDNHQDRRLVSLESINGTLRALIGICFDDVDKLDGSIENLRQTDVTLFDSIELHEKALTEHRKLHRNLTVISDSVKEVIHEHGEALDTVQDVVHQINESLTEEKEHINEEMSTQIQRQLHDIKSLHFIMRNFTSLVQNMIRDRLNQEITLASVQMRQRSLQELLHNHAGTIDRLNQDTTGLRKTISITEAQRQEEDRQLERIVRRLSR</sequence>
<feature type="region of interest" description="Disordered" evidence="1">
    <location>
        <begin position="183"/>
        <end position="203"/>
    </location>
</feature>
<dbReference type="Proteomes" id="UP001642483">
    <property type="component" value="Unassembled WGS sequence"/>
</dbReference>
<keyword evidence="4" id="KW-1185">Reference proteome</keyword>
<proteinExistence type="predicted"/>
<evidence type="ECO:0000256" key="2">
    <source>
        <dbReference type="SAM" id="SignalP"/>
    </source>
</evidence>
<feature type="chain" id="PRO_5045360641" evidence="2">
    <location>
        <begin position="20"/>
        <end position="1190"/>
    </location>
</feature>
<accession>A0ABP0FHP8</accession>
<feature type="region of interest" description="Disordered" evidence="1">
    <location>
        <begin position="231"/>
        <end position="252"/>
    </location>
</feature>
<organism evidence="3 4">
    <name type="scientific">Clavelina lepadiformis</name>
    <name type="common">Light-bulb sea squirt</name>
    <name type="synonym">Ascidia lepadiformis</name>
    <dbReference type="NCBI Taxonomy" id="159417"/>
    <lineage>
        <taxon>Eukaryota</taxon>
        <taxon>Metazoa</taxon>
        <taxon>Chordata</taxon>
        <taxon>Tunicata</taxon>
        <taxon>Ascidiacea</taxon>
        <taxon>Aplousobranchia</taxon>
        <taxon>Clavelinidae</taxon>
        <taxon>Clavelina</taxon>
    </lineage>
</organism>
<evidence type="ECO:0000313" key="4">
    <source>
        <dbReference type="Proteomes" id="UP001642483"/>
    </source>
</evidence>
<keyword evidence="2" id="KW-0732">Signal</keyword>
<evidence type="ECO:0000256" key="1">
    <source>
        <dbReference type="SAM" id="MobiDB-lite"/>
    </source>
</evidence>
<gene>
    <name evidence="3" type="ORF">CVLEPA_LOCUS9450</name>
</gene>
<name>A0ABP0FHP8_CLALP</name>
<protein>
    <submittedName>
        <fullName evidence="3">Uncharacterized protein</fullName>
    </submittedName>
</protein>
<evidence type="ECO:0000313" key="3">
    <source>
        <dbReference type="EMBL" id="CAK8679195.1"/>
    </source>
</evidence>